<dbReference type="PANTHER" id="PTHR35936">
    <property type="entry name" value="MEMBRANE-BOUND LYTIC MUREIN TRANSGLYCOSYLASE F"/>
    <property type="match status" value="1"/>
</dbReference>
<dbReference type="AlphaFoldDB" id="A0A5S4W4M0"/>
<comment type="caution">
    <text evidence="5">The sequence shown here is derived from an EMBL/GenBank/DDBJ whole genome shotgun (WGS) entry which is preliminary data.</text>
</comment>
<evidence type="ECO:0000256" key="1">
    <source>
        <dbReference type="ARBA" id="ARBA00022729"/>
    </source>
</evidence>
<sequence length="250" mass="26838">MKRRDFIKLGLIAAPAISMSWSASAEDAELIVGSNVGSPPFAFKDGDGYSGFDIEVWAQVAKGLNRKWHVQPMQFGALIPALQTKNIDAIVSQLFIKPERQKVIDFSDPYYQSGLVAITGASNTTIKTPDDLAGKAIGTETGTIAVDFIREHIKGASVEQMPTINNALLALEAGRTDAVVYDAPALMYYANNAGKGKVRVLQPKLEGRDVGIGFQKGSPLVATANATLAAMKVDGRLKALREKWFGPEAT</sequence>
<feature type="domain" description="Solute-binding protein family 3/N-terminal" evidence="3">
    <location>
        <begin position="29"/>
        <end position="248"/>
    </location>
</feature>
<keyword evidence="1 2" id="KW-0732">Signal</keyword>
<keyword evidence="6" id="KW-1185">Reference proteome</keyword>
<dbReference type="EMBL" id="VSSR01000062">
    <property type="protein sequence ID" value="TYL76053.1"/>
    <property type="molecule type" value="Genomic_DNA"/>
</dbReference>
<dbReference type="Proteomes" id="UP000324853">
    <property type="component" value="Unassembled WGS sequence"/>
</dbReference>
<dbReference type="SMART" id="SM00079">
    <property type="entry name" value="PBPe"/>
    <property type="match status" value="1"/>
</dbReference>
<evidence type="ECO:0000256" key="2">
    <source>
        <dbReference type="SAM" id="SignalP"/>
    </source>
</evidence>
<dbReference type="PANTHER" id="PTHR35936:SF38">
    <property type="entry name" value="GLUTAMINE-BINDING PERIPLASMIC PROTEIN"/>
    <property type="match status" value="1"/>
</dbReference>
<evidence type="ECO:0000313" key="6">
    <source>
        <dbReference type="Proteomes" id="UP000324853"/>
    </source>
</evidence>
<dbReference type="GO" id="GO:0016020">
    <property type="term" value="C:membrane"/>
    <property type="evidence" value="ECO:0007669"/>
    <property type="project" value="InterPro"/>
</dbReference>
<feature type="chain" id="PRO_5024454526" evidence="2">
    <location>
        <begin position="26"/>
        <end position="250"/>
    </location>
</feature>
<dbReference type="SUPFAM" id="SSF53850">
    <property type="entry name" value="Periplasmic binding protein-like II"/>
    <property type="match status" value="1"/>
</dbReference>
<protein>
    <submittedName>
        <fullName evidence="5">Transporter substrate-binding domain-containing protein</fullName>
    </submittedName>
</protein>
<dbReference type="InterPro" id="IPR001320">
    <property type="entry name" value="Iontro_rcpt_C"/>
</dbReference>
<dbReference type="OrthoDB" id="5419093at2"/>
<dbReference type="GO" id="GO:0015276">
    <property type="term" value="F:ligand-gated monoatomic ion channel activity"/>
    <property type="evidence" value="ECO:0007669"/>
    <property type="project" value="InterPro"/>
</dbReference>
<gene>
    <name evidence="5" type="ORF">FXB38_31890</name>
</gene>
<evidence type="ECO:0000259" key="4">
    <source>
        <dbReference type="SMART" id="SM00079"/>
    </source>
</evidence>
<organism evidence="5 6">
    <name type="scientific">Bradyrhizobium cytisi</name>
    <dbReference type="NCBI Taxonomy" id="515489"/>
    <lineage>
        <taxon>Bacteria</taxon>
        <taxon>Pseudomonadati</taxon>
        <taxon>Pseudomonadota</taxon>
        <taxon>Alphaproteobacteria</taxon>
        <taxon>Hyphomicrobiales</taxon>
        <taxon>Nitrobacteraceae</taxon>
        <taxon>Bradyrhizobium</taxon>
    </lineage>
</organism>
<dbReference type="InterPro" id="IPR001638">
    <property type="entry name" value="Solute-binding_3/MltF_N"/>
</dbReference>
<dbReference type="RefSeq" id="WP_148754943.1">
    <property type="nucleotide sequence ID" value="NZ_VSSR01000062.1"/>
</dbReference>
<dbReference type="SMART" id="SM00062">
    <property type="entry name" value="PBPb"/>
    <property type="match status" value="1"/>
</dbReference>
<dbReference type="Pfam" id="PF00497">
    <property type="entry name" value="SBP_bac_3"/>
    <property type="match status" value="1"/>
</dbReference>
<feature type="domain" description="Ionotropic glutamate receptor C-terminal" evidence="4">
    <location>
        <begin position="29"/>
        <end position="247"/>
    </location>
</feature>
<proteinExistence type="predicted"/>
<dbReference type="Gene3D" id="3.40.190.10">
    <property type="entry name" value="Periplasmic binding protein-like II"/>
    <property type="match status" value="2"/>
</dbReference>
<evidence type="ECO:0000259" key="3">
    <source>
        <dbReference type="SMART" id="SM00062"/>
    </source>
</evidence>
<reference evidence="5 6" key="1">
    <citation type="submission" date="2019-08" db="EMBL/GenBank/DDBJ databases">
        <title>Bradyrhizobium hipponensis sp. nov., a rhizobium isolated from a Lupinus angustifolius root nodule in Tunisia.</title>
        <authorList>
            <person name="Off K."/>
            <person name="Rejili M."/>
            <person name="Mars M."/>
            <person name="Brachmann A."/>
            <person name="Marin M."/>
        </authorList>
    </citation>
    <scope>NUCLEOTIDE SEQUENCE [LARGE SCALE GENOMIC DNA]</scope>
    <source>
        <strain evidence="5 6">CTAW11</strain>
    </source>
</reference>
<evidence type="ECO:0000313" key="5">
    <source>
        <dbReference type="EMBL" id="TYL76053.1"/>
    </source>
</evidence>
<feature type="signal peptide" evidence="2">
    <location>
        <begin position="1"/>
        <end position="25"/>
    </location>
</feature>
<name>A0A5S4W4M0_9BRAD</name>
<accession>A0A5S4W4M0</accession>